<dbReference type="Proteomes" id="UP000007110">
    <property type="component" value="Unassembled WGS sequence"/>
</dbReference>
<evidence type="ECO:0000256" key="1">
    <source>
        <dbReference type="ARBA" id="ARBA00025757"/>
    </source>
</evidence>
<evidence type="ECO:0000256" key="2">
    <source>
        <dbReference type="ARBA" id="ARBA00026234"/>
    </source>
</evidence>
<organism evidence="4 5">
    <name type="scientific">Strongylocentrotus purpuratus</name>
    <name type="common">Purple sea urchin</name>
    <dbReference type="NCBI Taxonomy" id="7668"/>
    <lineage>
        <taxon>Eukaryota</taxon>
        <taxon>Metazoa</taxon>
        <taxon>Echinodermata</taxon>
        <taxon>Eleutherozoa</taxon>
        <taxon>Echinozoa</taxon>
        <taxon>Echinoidea</taxon>
        <taxon>Euechinoidea</taxon>
        <taxon>Echinacea</taxon>
        <taxon>Camarodonta</taxon>
        <taxon>Echinidea</taxon>
        <taxon>Strongylocentrotidae</taxon>
        <taxon>Strongylocentrotus</taxon>
    </lineage>
</organism>
<evidence type="ECO:0000313" key="4">
    <source>
        <dbReference type="EnsemblMetazoa" id="XP_003726785"/>
    </source>
</evidence>
<reference evidence="5" key="1">
    <citation type="submission" date="2015-02" db="EMBL/GenBank/DDBJ databases">
        <title>Genome sequencing for Strongylocentrotus purpuratus.</title>
        <authorList>
            <person name="Murali S."/>
            <person name="Liu Y."/>
            <person name="Vee V."/>
            <person name="English A."/>
            <person name="Wang M."/>
            <person name="Skinner E."/>
            <person name="Han Y."/>
            <person name="Muzny D.M."/>
            <person name="Worley K.C."/>
            <person name="Gibbs R.A."/>
        </authorList>
    </citation>
    <scope>NUCLEOTIDE SEQUENCE</scope>
</reference>
<dbReference type="RefSeq" id="XP_003726785.2">
    <property type="nucleotide sequence ID" value="XM_003726737.3"/>
</dbReference>
<name>A0A7M7GL09_STRPU</name>
<evidence type="ECO:0000313" key="5">
    <source>
        <dbReference type="Proteomes" id="UP000007110"/>
    </source>
</evidence>
<proteinExistence type="inferred from homology"/>
<dbReference type="OrthoDB" id="190541at2759"/>
<dbReference type="InParanoid" id="A0A7M7GL09"/>
<dbReference type="OMA" id="HYKHHVR"/>
<dbReference type="CDD" id="cd20269">
    <property type="entry name" value="Complex1_LYR_LYRM9"/>
    <property type="match status" value="1"/>
</dbReference>
<accession>A0A7M7GL09</accession>
<feature type="domain" description="Complex 1 LYR protein" evidence="3">
    <location>
        <begin position="13"/>
        <end position="69"/>
    </location>
</feature>
<dbReference type="PANTHER" id="PTHR47061">
    <property type="entry name" value="LYR MOTIF-CONTAINING PROTEIN 9"/>
    <property type="match status" value="1"/>
</dbReference>
<keyword evidence="5" id="KW-1185">Reference proteome</keyword>
<dbReference type="GeneID" id="100892403"/>
<comment type="similarity">
    <text evidence="1">Belongs to the complex I LYR family. LYRM9 subfamily.</text>
</comment>
<dbReference type="Pfam" id="PF05347">
    <property type="entry name" value="Complex1_LYR"/>
    <property type="match status" value="1"/>
</dbReference>
<reference evidence="4" key="2">
    <citation type="submission" date="2021-01" db="UniProtKB">
        <authorList>
            <consortium name="EnsemblMetazoa"/>
        </authorList>
    </citation>
    <scope>IDENTIFICATION</scope>
</reference>
<dbReference type="PANTHER" id="PTHR47061:SF1">
    <property type="entry name" value="LYR MOTIF-CONTAINING PROTEIN 9"/>
    <property type="match status" value="1"/>
</dbReference>
<dbReference type="InterPro" id="IPR045291">
    <property type="entry name" value="Complex1_LYR_LYRM9"/>
</dbReference>
<dbReference type="KEGG" id="spu:100892403"/>
<evidence type="ECO:0000259" key="3">
    <source>
        <dbReference type="Pfam" id="PF05347"/>
    </source>
</evidence>
<dbReference type="FunCoup" id="A0A7M7GL09">
    <property type="interactions" value="70"/>
</dbReference>
<dbReference type="InterPro" id="IPR052151">
    <property type="entry name" value="Complex_I_LYR"/>
</dbReference>
<dbReference type="EnsemblMetazoa" id="XM_003726737">
    <property type="protein sequence ID" value="XP_003726785"/>
    <property type="gene ID" value="LOC100892403"/>
</dbReference>
<protein>
    <recommendedName>
        <fullName evidence="2">LYR motif-containing protein 9</fullName>
    </recommendedName>
</protein>
<dbReference type="InterPro" id="IPR008011">
    <property type="entry name" value="Complex1_LYR_dom"/>
</dbReference>
<dbReference type="AlphaFoldDB" id="A0A7M7GL09"/>
<sequence>MAGYRVTAESIKTARQLYRYLMRTCEDLPEKPMQVHYKHYVRQGFHSHSDETDPERLKQIIDKAIEDSKWILEKYKK</sequence>